<dbReference type="InterPro" id="IPR002048">
    <property type="entry name" value="EF_hand_dom"/>
</dbReference>
<dbReference type="EMBL" id="RRYP01018170">
    <property type="protein sequence ID" value="TNV73751.1"/>
    <property type="molecule type" value="Genomic_DNA"/>
</dbReference>
<dbReference type="Pfam" id="PF13499">
    <property type="entry name" value="EF-hand_7"/>
    <property type="match status" value="2"/>
</dbReference>
<feature type="domain" description="Protein kinase" evidence="16">
    <location>
        <begin position="55"/>
        <end position="312"/>
    </location>
</feature>
<feature type="domain" description="EF-hand" evidence="17">
    <location>
        <begin position="430"/>
        <end position="465"/>
    </location>
</feature>
<evidence type="ECO:0000313" key="19">
    <source>
        <dbReference type="Proteomes" id="UP000785679"/>
    </source>
</evidence>
<evidence type="ECO:0000259" key="17">
    <source>
        <dbReference type="PROSITE" id="PS50222"/>
    </source>
</evidence>
<dbReference type="SUPFAM" id="SSF56112">
    <property type="entry name" value="Protein kinase-like (PK-like)"/>
    <property type="match status" value="1"/>
</dbReference>
<comment type="subunit">
    <text evidence="2">Monomer.</text>
</comment>
<evidence type="ECO:0000256" key="12">
    <source>
        <dbReference type="ARBA" id="ARBA00024334"/>
    </source>
</evidence>
<keyword evidence="7" id="KW-0677">Repeat</keyword>
<keyword evidence="9" id="KW-0418">Kinase</keyword>
<keyword evidence="4" id="KW-0723">Serine/threonine-protein kinase</keyword>
<evidence type="ECO:0000256" key="1">
    <source>
        <dbReference type="ARBA" id="ARBA00001946"/>
    </source>
</evidence>
<evidence type="ECO:0000256" key="15">
    <source>
        <dbReference type="PROSITE-ProRule" id="PRU10141"/>
    </source>
</evidence>
<evidence type="ECO:0000256" key="10">
    <source>
        <dbReference type="ARBA" id="ARBA00022837"/>
    </source>
</evidence>
<evidence type="ECO:0000256" key="4">
    <source>
        <dbReference type="ARBA" id="ARBA00022527"/>
    </source>
</evidence>
<evidence type="ECO:0000256" key="13">
    <source>
        <dbReference type="ARBA" id="ARBA00047899"/>
    </source>
</evidence>
<keyword evidence="10" id="KW-0106">Calcium</keyword>
<organism evidence="18 19">
    <name type="scientific">Halteria grandinella</name>
    <dbReference type="NCBI Taxonomy" id="5974"/>
    <lineage>
        <taxon>Eukaryota</taxon>
        <taxon>Sar</taxon>
        <taxon>Alveolata</taxon>
        <taxon>Ciliophora</taxon>
        <taxon>Intramacronucleata</taxon>
        <taxon>Spirotrichea</taxon>
        <taxon>Stichotrichia</taxon>
        <taxon>Sporadotrichida</taxon>
        <taxon>Halteriidae</taxon>
        <taxon>Halteria</taxon>
    </lineage>
</organism>
<dbReference type="Gene3D" id="1.10.238.10">
    <property type="entry name" value="EF-hand"/>
    <property type="match status" value="2"/>
</dbReference>
<evidence type="ECO:0000256" key="2">
    <source>
        <dbReference type="ARBA" id="ARBA00011245"/>
    </source>
</evidence>
<dbReference type="FunFam" id="1.10.510.10:FF:000571">
    <property type="entry name" value="Maternal embryonic leucine zipper kinase"/>
    <property type="match status" value="1"/>
</dbReference>
<comment type="catalytic activity">
    <reaction evidence="14">
        <text>L-seryl-[protein] + ATP = O-phospho-L-seryl-[protein] + ADP + H(+)</text>
        <dbReference type="Rhea" id="RHEA:17989"/>
        <dbReference type="Rhea" id="RHEA-COMP:9863"/>
        <dbReference type="Rhea" id="RHEA-COMP:11604"/>
        <dbReference type="ChEBI" id="CHEBI:15378"/>
        <dbReference type="ChEBI" id="CHEBI:29999"/>
        <dbReference type="ChEBI" id="CHEBI:30616"/>
        <dbReference type="ChEBI" id="CHEBI:83421"/>
        <dbReference type="ChEBI" id="CHEBI:456216"/>
        <dbReference type="EC" id="2.7.11.1"/>
    </reaction>
</comment>
<dbReference type="CDD" id="cd00051">
    <property type="entry name" value="EFh"/>
    <property type="match status" value="2"/>
</dbReference>
<feature type="domain" description="EF-hand" evidence="17">
    <location>
        <begin position="358"/>
        <end position="393"/>
    </location>
</feature>
<dbReference type="PROSITE" id="PS50222">
    <property type="entry name" value="EF_HAND_2"/>
    <property type="match status" value="4"/>
</dbReference>
<comment type="caution">
    <text evidence="18">The sequence shown here is derived from an EMBL/GenBank/DDBJ whole genome shotgun (WGS) entry which is preliminary data.</text>
</comment>
<comment type="cofactor">
    <cofactor evidence="1">
        <name>Mg(2+)</name>
        <dbReference type="ChEBI" id="CHEBI:18420"/>
    </cofactor>
</comment>
<keyword evidence="8 15" id="KW-0547">Nucleotide-binding</keyword>
<feature type="domain" description="EF-hand" evidence="17">
    <location>
        <begin position="466"/>
        <end position="501"/>
    </location>
</feature>
<dbReference type="Gene3D" id="3.30.200.20">
    <property type="entry name" value="Phosphorylase Kinase, domain 1"/>
    <property type="match status" value="1"/>
</dbReference>
<dbReference type="OrthoDB" id="40902at2759"/>
<dbReference type="SMART" id="SM00054">
    <property type="entry name" value="EFh"/>
    <property type="match status" value="4"/>
</dbReference>
<evidence type="ECO:0000313" key="18">
    <source>
        <dbReference type="EMBL" id="TNV73751.1"/>
    </source>
</evidence>
<dbReference type="InterPro" id="IPR050205">
    <property type="entry name" value="CDPK_Ser/Thr_kinases"/>
</dbReference>
<dbReference type="Pfam" id="PF00069">
    <property type="entry name" value="Pkinase"/>
    <property type="match status" value="1"/>
</dbReference>
<name>A0A8J8NFK6_HALGN</name>
<dbReference type="InterPro" id="IPR017441">
    <property type="entry name" value="Protein_kinase_ATP_BS"/>
</dbReference>
<keyword evidence="5" id="KW-0808">Transferase</keyword>
<evidence type="ECO:0000256" key="6">
    <source>
        <dbReference type="ARBA" id="ARBA00022723"/>
    </source>
</evidence>
<dbReference type="PROSITE" id="PS00108">
    <property type="entry name" value="PROTEIN_KINASE_ST"/>
    <property type="match status" value="1"/>
</dbReference>
<evidence type="ECO:0000256" key="5">
    <source>
        <dbReference type="ARBA" id="ARBA00022679"/>
    </source>
</evidence>
<dbReference type="AlphaFoldDB" id="A0A8J8NFK6"/>
<gene>
    <name evidence="18" type="ORF">FGO68_gene1362</name>
</gene>
<keyword evidence="6" id="KW-0479">Metal-binding</keyword>
<evidence type="ECO:0000259" key="16">
    <source>
        <dbReference type="PROSITE" id="PS50011"/>
    </source>
</evidence>
<evidence type="ECO:0000256" key="14">
    <source>
        <dbReference type="ARBA" id="ARBA00048679"/>
    </source>
</evidence>
<dbReference type="SMART" id="SM00220">
    <property type="entry name" value="S_TKc"/>
    <property type="match status" value="1"/>
</dbReference>
<accession>A0A8J8NFK6</accession>
<comment type="similarity">
    <text evidence="12">Belongs to the protein kinase superfamily. Ser/Thr protein kinase family. CDPK subfamily.</text>
</comment>
<dbReference type="PROSITE" id="PS00018">
    <property type="entry name" value="EF_HAND_1"/>
    <property type="match status" value="4"/>
</dbReference>
<evidence type="ECO:0000256" key="3">
    <source>
        <dbReference type="ARBA" id="ARBA00012513"/>
    </source>
</evidence>
<dbReference type="InterPro" id="IPR000719">
    <property type="entry name" value="Prot_kinase_dom"/>
</dbReference>
<evidence type="ECO:0000256" key="7">
    <source>
        <dbReference type="ARBA" id="ARBA00022737"/>
    </source>
</evidence>
<sequence>MGNLCGGANQSVSNFGGQVPSVQSKGFKKELKTSNVRFKVSQFAVLNTSKFTDHYEIGDFLGEGGFGSVSECKHKASQQMRAVKLISKEGFTDQMRLDFIHETDILKRLAHQNIITIYEMFEDQAQFYLVTELCKGGDLFEEISRRGNQLFSEGEAAHIMRECLLAINHCHSEKICHRDLKPENILLDTDNRVKLIDFGTAESFDKQQGMEGLIGTAYYIAPEVLNEKGSYSEKCDIWSLGVILYMLLTGIPPFNGRTEDEIFKAIKKGTYAITHLTKRKLSSSGQDLIKKMLTYNSANRCTAGEALNHAWFKENSKITKATLEESSELVANLKTFHESQKLHRIAMSYITSQLANKEEMKNAEKIFRELDVNNDGKIDREELIRGFRPIYGDLCEQEVNKIFRAADLDGSGQIDINEWKAATAGQKGVVTKERLQKAFEFFDKDKSGSISIAELKEALGYKDGLIEESVWENLIKEVDGDSNGEIDFEEFSNMMMLIAENVSSKKA</sequence>
<dbReference type="FunFam" id="3.30.200.20:FF:000315">
    <property type="entry name" value="Calcium-dependent protein kinase 3"/>
    <property type="match status" value="1"/>
</dbReference>
<dbReference type="InterPro" id="IPR018247">
    <property type="entry name" value="EF_Hand_1_Ca_BS"/>
</dbReference>
<dbReference type="FunFam" id="1.10.238.10:FF:000003">
    <property type="entry name" value="Calmodulin A"/>
    <property type="match status" value="1"/>
</dbReference>
<dbReference type="CDD" id="cd05117">
    <property type="entry name" value="STKc_CAMK"/>
    <property type="match status" value="1"/>
</dbReference>
<dbReference type="Gene3D" id="1.10.510.10">
    <property type="entry name" value="Transferase(Phosphotransferase) domain 1"/>
    <property type="match status" value="1"/>
</dbReference>
<keyword evidence="19" id="KW-1185">Reference proteome</keyword>
<dbReference type="InterPro" id="IPR011992">
    <property type="entry name" value="EF-hand-dom_pair"/>
</dbReference>
<evidence type="ECO:0000256" key="9">
    <source>
        <dbReference type="ARBA" id="ARBA00022777"/>
    </source>
</evidence>
<dbReference type="GO" id="GO:0005524">
    <property type="term" value="F:ATP binding"/>
    <property type="evidence" value="ECO:0007669"/>
    <property type="project" value="UniProtKB-UniRule"/>
</dbReference>
<protein>
    <recommendedName>
        <fullName evidence="3">non-specific serine/threonine protein kinase</fullName>
        <ecNumber evidence="3">2.7.11.1</ecNumber>
    </recommendedName>
</protein>
<reference evidence="18" key="1">
    <citation type="submission" date="2019-06" db="EMBL/GenBank/DDBJ databases">
        <authorList>
            <person name="Zheng W."/>
        </authorList>
    </citation>
    <scope>NUCLEOTIDE SEQUENCE</scope>
    <source>
        <strain evidence="18">QDHG01</strain>
    </source>
</reference>
<dbReference type="GO" id="GO:0005509">
    <property type="term" value="F:calcium ion binding"/>
    <property type="evidence" value="ECO:0007669"/>
    <property type="project" value="InterPro"/>
</dbReference>
<dbReference type="InterPro" id="IPR011009">
    <property type="entry name" value="Kinase-like_dom_sf"/>
</dbReference>
<evidence type="ECO:0000256" key="8">
    <source>
        <dbReference type="ARBA" id="ARBA00022741"/>
    </source>
</evidence>
<keyword evidence="11 15" id="KW-0067">ATP-binding</keyword>
<dbReference type="PROSITE" id="PS50011">
    <property type="entry name" value="PROTEIN_KINASE_DOM"/>
    <property type="match status" value="1"/>
</dbReference>
<evidence type="ECO:0000256" key="11">
    <source>
        <dbReference type="ARBA" id="ARBA00022840"/>
    </source>
</evidence>
<dbReference type="Proteomes" id="UP000785679">
    <property type="component" value="Unassembled WGS sequence"/>
</dbReference>
<dbReference type="PROSITE" id="PS00107">
    <property type="entry name" value="PROTEIN_KINASE_ATP"/>
    <property type="match status" value="1"/>
</dbReference>
<dbReference type="GO" id="GO:0004674">
    <property type="term" value="F:protein serine/threonine kinase activity"/>
    <property type="evidence" value="ECO:0007669"/>
    <property type="project" value="UniProtKB-KW"/>
</dbReference>
<dbReference type="EC" id="2.7.11.1" evidence="3"/>
<dbReference type="PANTHER" id="PTHR24349">
    <property type="entry name" value="SERINE/THREONINE-PROTEIN KINASE"/>
    <property type="match status" value="1"/>
</dbReference>
<dbReference type="SUPFAM" id="SSF47473">
    <property type="entry name" value="EF-hand"/>
    <property type="match status" value="1"/>
</dbReference>
<feature type="domain" description="EF-hand" evidence="17">
    <location>
        <begin position="394"/>
        <end position="429"/>
    </location>
</feature>
<feature type="binding site" evidence="15">
    <location>
        <position position="84"/>
    </location>
    <ligand>
        <name>ATP</name>
        <dbReference type="ChEBI" id="CHEBI:30616"/>
    </ligand>
</feature>
<dbReference type="InterPro" id="IPR008271">
    <property type="entry name" value="Ser/Thr_kinase_AS"/>
</dbReference>
<comment type="catalytic activity">
    <reaction evidence="13">
        <text>L-threonyl-[protein] + ATP = O-phospho-L-threonyl-[protein] + ADP + H(+)</text>
        <dbReference type="Rhea" id="RHEA:46608"/>
        <dbReference type="Rhea" id="RHEA-COMP:11060"/>
        <dbReference type="Rhea" id="RHEA-COMP:11605"/>
        <dbReference type="ChEBI" id="CHEBI:15378"/>
        <dbReference type="ChEBI" id="CHEBI:30013"/>
        <dbReference type="ChEBI" id="CHEBI:30616"/>
        <dbReference type="ChEBI" id="CHEBI:61977"/>
        <dbReference type="ChEBI" id="CHEBI:456216"/>
        <dbReference type="EC" id="2.7.11.1"/>
    </reaction>
</comment>
<proteinExistence type="inferred from homology"/>